<reference evidence="2 3" key="1">
    <citation type="submission" date="2023-10" db="EMBL/GenBank/DDBJ databases">
        <authorList>
            <person name="Maclean D."/>
            <person name="Macfadyen A."/>
        </authorList>
    </citation>
    <scope>NUCLEOTIDE SEQUENCE [LARGE SCALE GENOMIC DNA]</scope>
</reference>
<evidence type="ECO:0000313" key="3">
    <source>
        <dbReference type="Proteomes" id="UP001314263"/>
    </source>
</evidence>
<accession>A0AAV1HWQ1</accession>
<organism evidence="2 3">
    <name type="scientific">Coccomyxa viridis</name>
    <dbReference type="NCBI Taxonomy" id="1274662"/>
    <lineage>
        <taxon>Eukaryota</taxon>
        <taxon>Viridiplantae</taxon>
        <taxon>Chlorophyta</taxon>
        <taxon>core chlorophytes</taxon>
        <taxon>Trebouxiophyceae</taxon>
        <taxon>Trebouxiophyceae incertae sedis</taxon>
        <taxon>Coccomyxaceae</taxon>
        <taxon>Coccomyxa</taxon>
    </lineage>
</organism>
<dbReference type="Proteomes" id="UP001314263">
    <property type="component" value="Unassembled WGS sequence"/>
</dbReference>
<comment type="caution">
    <text evidence="2">The sequence shown here is derived from an EMBL/GenBank/DDBJ whole genome shotgun (WGS) entry which is preliminary data.</text>
</comment>
<keyword evidence="3" id="KW-1185">Reference proteome</keyword>
<dbReference type="EMBL" id="CAUYUE010000002">
    <property type="protein sequence ID" value="CAK0748330.1"/>
    <property type="molecule type" value="Genomic_DNA"/>
</dbReference>
<protein>
    <submittedName>
        <fullName evidence="2">Uncharacterized protein</fullName>
    </submittedName>
</protein>
<name>A0AAV1HWQ1_9CHLO</name>
<evidence type="ECO:0000256" key="1">
    <source>
        <dbReference type="SAM" id="MobiDB-lite"/>
    </source>
</evidence>
<gene>
    <name evidence="2" type="ORF">CVIRNUC_001831</name>
</gene>
<sequence length="506" mass="54262">MLLAAAESLAMLAFLGGLIAAAFNYLGGSTLHLVLQLLWQGSIKVRGISWKPAISAQSSALQQPERIGGHTVFKSDKIIVEGGLANILTGGEFNCVVTQPWLDWSADEAGDSELVKLLKDTGYIKEAKASKHPGRLDHPKGSKLGSASQKAALLKAQWQAEIRAYTARVHLQDGVVDMSEDLGTVVGKDIRVKALVGLSAIRADANERDAPAEDRWYEEVNIPKSSEASSKLKYPIALAAASENVAFELAGWRTSTGLMLRKPILASLQLTPDIASYALGKLSPLLHCAVKLEEGDSITVRMSPVAMHLPADCYALHLEPMKLVLATRGLLHSILGLLNLGKGAGSLSRLEAWTTALQADVYKDGLIVSKRMDIVIGLDAQHGKGVHLAAWGKVDTGRGNAIDMTLGIPAPSLLPLGLTDLPSDYVFMIPMRGTSQHPEVDIVRAGKQLTELVMKQHVSQGLPFIKGLFKNQDKQKAAHDPSSVPPPAQRPFPWETKAAGKGPMVL</sequence>
<evidence type="ECO:0000313" key="2">
    <source>
        <dbReference type="EMBL" id="CAK0748330.1"/>
    </source>
</evidence>
<proteinExistence type="predicted"/>
<dbReference type="AlphaFoldDB" id="A0AAV1HWQ1"/>
<feature type="region of interest" description="Disordered" evidence="1">
    <location>
        <begin position="475"/>
        <end position="506"/>
    </location>
</feature>